<evidence type="ECO:0000313" key="1">
    <source>
        <dbReference type="EMBL" id="GBO32276.1"/>
    </source>
</evidence>
<organism evidence="1 2">
    <name type="scientific">Araneus ventricosus</name>
    <name type="common">Orbweaver spider</name>
    <name type="synonym">Epeira ventricosa</name>
    <dbReference type="NCBI Taxonomy" id="182803"/>
    <lineage>
        <taxon>Eukaryota</taxon>
        <taxon>Metazoa</taxon>
        <taxon>Ecdysozoa</taxon>
        <taxon>Arthropoda</taxon>
        <taxon>Chelicerata</taxon>
        <taxon>Arachnida</taxon>
        <taxon>Araneae</taxon>
        <taxon>Araneomorphae</taxon>
        <taxon>Entelegynae</taxon>
        <taxon>Araneoidea</taxon>
        <taxon>Araneidae</taxon>
        <taxon>Araneus</taxon>
    </lineage>
</organism>
<sequence>MDTWVPDYRKDFQNRGAVQGPCAQPCGYGEKTGNWEFAWLLFCDDWFINMYLKNKQYKTSLM</sequence>
<evidence type="ECO:0000313" key="2">
    <source>
        <dbReference type="Proteomes" id="UP000499080"/>
    </source>
</evidence>
<keyword evidence="2" id="KW-1185">Reference proteome</keyword>
<name>A0A4Y2W6Z4_ARAVE</name>
<protein>
    <submittedName>
        <fullName evidence="1">Uncharacterized protein</fullName>
    </submittedName>
</protein>
<feature type="non-terminal residue" evidence="1">
    <location>
        <position position="62"/>
    </location>
</feature>
<proteinExistence type="predicted"/>
<dbReference type="EMBL" id="BGPR01055721">
    <property type="protein sequence ID" value="GBO32276.1"/>
    <property type="molecule type" value="Genomic_DNA"/>
</dbReference>
<comment type="caution">
    <text evidence="1">The sequence shown here is derived from an EMBL/GenBank/DDBJ whole genome shotgun (WGS) entry which is preliminary data.</text>
</comment>
<reference evidence="1 2" key="1">
    <citation type="journal article" date="2019" name="Sci. Rep.">
        <title>Orb-weaving spider Araneus ventricosus genome elucidates the spidroin gene catalogue.</title>
        <authorList>
            <person name="Kono N."/>
            <person name="Nakamura H."/>
            <person name="Ohtoshi R."/>
            <person name="Moran D.A.P."/>
            <person name="Shinohara A."/>
            <person name="Yoshida Y."/>
            <person name="Fujiwara M."/>
            <person name="Mori M."/>
            <person name="Tomita M."/>
            <person name="Arakawa K."/>
        </authorList>
    </citation>
    <scope>NUCLEOTIDE SEQUENCE [LARGE SCALE GENOMIC DNA]</scope>
</reference>
<accession>A0A4Y2W6Z4</accession>
<dbReference type="AlphaFoldDB" id="A0A4Y2W6Z4"/>
<dbReference type="Proteomes" id="UP000499080">
    <property type="component" value="Unassembled WGS sequence"/>
</dbReference>
<gene>
    <name evidence="1" type="ORF">AVEN_52670_1</name>
</gene>